<feature type="compositionally biased region" description="Pro residues" evidence="10">
    <location>
        <begin position="616"/>
        <end position="626"/>
    </location>
</feature>
<dbReference type="PROSITE" id="PS50157">
    <property type="entry name" value="ZINC_FINGER_C2H2_2"/>
    <property type="match status" value="2"/>
</dbReference>
<feature type="compositionally biased region" description="Polar residues" evidence="10">
    <location>
        <begin position="433"/>
        <end position="445"/>
    </location>
</feature>
<reference evidence="13" key="1">
    <citation type="journal article" date="2020" name="Stud. Mycol.">
        <title>101 Dothideomycetes genomes: a test case for predicting lifestyles and emergence of pathogens.</title>
        <authorList>
            <person name="Haridas S."/>
            <person name="Albert R."/>
            <person name="Binder M."/>
            <person name="Bloem J."/>
            <person name="Labutti K."/>
            <person name="Salamov A."/>
            <person name="Andreopoulos B."/>
            <person name="Baker S."/>
            <person name="Barry K."/>
            <person name="Bills G."/>
            <person name="Bluhm B."/>
            <person name="Cannon C."/>
            <person name="Castanera R."/>
            <person name="Culley D."/>
            <person name="Daum C."/>
            <person name="Ezra D."/>
            <person name="Gonzalez J."/>
            <person name="Henrissat B."/>
            <person name="Kuo A."/>
            <person name="Liang C."/>
            <person name="Lipzen A."/>
            <person name="Lutzoni F."/>
            <person name="Magnuson J."/>
            <person name="Mondo S."/>
            <person name="Nolan M."/>
            <person name="Ohm R."/>
            <person name="Pangilinan J."/>
            <person name="Park H.-J."/>
            <person name="Ramirez L."/>
            <person name="Alfaro M."/>
            <person name="Sun H."/>
            <person name="Tritt A."/>
            <person name="Yoshinaga Y."/>
            <person name="Zwiers L.-H."/>
            <person name="Turgeon B."/>
            <person name="Goodwin S."/>
            <person name="Spatafora J."/>
            <person name="Crous P."/>
            <person name="Grigoriev I."/>
        </authorList>
    </citation>
    <scope>NUCLEOTIDE SEQUENCE</scope>
    <source>
        <strain evidence="13">CBS 473.64</strain>
    </source>
</reference>
<keyword evidence="3 8" id="KW-0863">Zinc-finger</keyword>
<dbReference type="CDD" id="cd00086">
    <property type="entry name" value="homeodomain"/>
    <property type="match status" value="1"/>
</dbReference>
<evidence type="ECO:0000256" key="7">
    <source>
        <dbReference type="ARBA" id="ARBA00023242"/>
    </source>
</evidence>
<dbReference type="GO" id="GO:0000981">
    <property type="term" value="F:DNA-binding transcription factor activity, RNA polymerase II-specific"/>
    <property type="evidence" value="ECO:0007669"/>
    <property type="project" value="TreeGrafter"/>
</dbReference>
<keyword evidence="1" id="KW-0479">Metal-binding</keyword>
<evidence type="ECO:0000256" key="9">
    <source>
        <dbReference type="PROSITE-ProRule" id="PRU00108"/>
    </source>
</evidence>
<dbReference type="InterPro" id="IPR013087">
    <property type="entry name" value="Znf_C2H2_type"/>
</dbReference>
<protein>
    <recommendedName>
        <fullName evidence="15">Homeobox domain-containing protein</fullName>
    </recommendedName>
</protein>
<dbReference type="EMBL" id="MU006785">
    <property type="protein sequence ID" value="KAF2640415.1"/>
    <property type="molecule type" value="Genomic_DNA"/>
</dbReference>
<accession>A0A6A6RYX5</accession>
<evidence type="ECO:0000256" key="4">
    <source>
        <dbReference type="ARBA" id="ARBA00022833"/>
    </source>
</evidence>
<dbReference type="Pfam" id="PF05920">
    <property type="entry name" value="Homeobox_KN"/>
    <property type="match status" value="1"/>
</dbReference>
<dbReference type="InterPro" id="IPR008422">
    <property type="entry name" value="KN_HD"/>
</dbReference>
<dbReference type="GO" id="GO:0008270">
    <property type="term" value="F:zinc ion binding"/>
    <property type="evidence" value="ECO:0007669"/>
    <property type="project" value="UniProtKB-KW"/>
</dbReference>
<sequence>MDEPYTQRKRIPQTARKTLENTFHRHREHPYITQDELKELVTLTGLTIRQVRTFFANARARRLPFALSSGPSHQNTTDLRNHLGPPKKPIEESLSSSSEDEEMPDIGLWRTTKMSQERQQQHPTASLFPNSFVASMECASTQSADPLHKPGPRRGRRRQCEPTSKQLPSVARRPSSPSRQYQCTFCTIDFAQKYDWRRHEESVHFPQKEWVCLPDGPLDEHLDCIFCGKPHPEKQHLEYHKSILCSETPRTQRAFLRKDKLIQHIKQLHSCQPPKTIKEWCRLIDRDVKMICGLCMQIVPDWTSRAEHIASHFNDGIGMDMWLLGRSGGIISPDVIPTGDTLRRVASYYTATTSTTGKITCEFCPNRFKYPSNLILHRRQTHNTYRIEDTSKEHWPSLTRLNPLDAAFLTADMELIDIQEEDTSQASRKPLDRTTQASVQASNEHTLYHPSQPEHITYPSAEKNPPFRSSVSETGYTSILNRRNPALGFAPASPNTHRSSTPPSHTHPNKYPPSSTDPHPQFHPYYPPHTPTKNHTYPLFLPSLLPIPHFAPSYSYTPLSQDQPRKQPHGPITLTTEEVRAKVQTFRSRGRDETRYPTHGMLHGIEQHEGDAQTPWPSPYENPPRQ</sequence>
<feature type="region of interest" description="Disordered" evidence="10">
    <location>
        <begin position="66"/>
        <end position="103"/>
    </location>
</feature>
<evidence type="ECO:0000256" key="10">
    <source>
        <dbReference type="SAM" id="MobiDB-lite"/>
    </source>
</evidence>
<evidence type="ECO:0000259" key="12">
    <source>
        <dbReference type="PROSITE" id="PS50157"/>
    </source>
</evidence>
<feature type="DNA-binding region" description="Homeobox" evidence="9">
    <location>
        <begin position="4"/>
        <end position="62"/>
    </location>
</feature>
<dbReference type="InterPro" id="IPR009057">
    <property type="entry name" value="Homeodomain-like_sf"/>
</dbReference>
<feature type="compositionally biased region" description="Polar residues" evidence="10">
    <location>
        <begin position="493"/>
        <end position="517"/>
    </location>
</feature>
<dbReference type="Proteomes" id="UP000799753">
    <property type="component" value="Unassembled WGS sequence"/>
</dbReference>
<comment type="subcellular location">
    <subcellularLocation>
        <location evidence="9">Nucleus</location>
    </subcellularLocation>
</comment>
<feature type="region of interest" description="Disordered" evidence="10">
    <location>
        <begin position="603"/>
        <end position="626"/>
    </location>
</feature>
<organism evidence="13 14">
    <name type="scientific">Massarina eburnea CBS 473.64</name>
    <dbReference type="NCBI Taxonomy" id="1395130"/>
    <lineage>
        <taxon>Eukaryota</taxon>
        <taxon>Fungi</taxon>
        <taxon>Dikarya</taxon>
        <taxon>Ascomycota</taxon>
        <taxon>Pezizomycotina</taxon>
        <taxon>Dothideomycetes</taxon>
        <taxon>Pleosporomycetidae</taxon>
        <taxon>Pleosporales</taxon>
        <taxon>Massarineae</taxon>
        <taxon>Massarinaceae</taxon>
        <taxon>Massarina</taxon>
    </lineage>
</organism>
<dbReference type="PROSITE" id="PS50071">
    <property type="entry name" value="HOMEOBOX_2"/>
    <property type="match status" value="1"/>
</dbReference>
<name>A0A6A6RYX5_9PLEO</name>
<feature type="region of interest" description="Disordered" evidence="10">
    <location>
        <begin position="485"/>
        <end position="530"/>
    </location>
</feature>
<dbReference type="Gene3D" id="1.10.10.60">
    <property type="entry name" value="Homeodomain-like"/>
    <property type="match status" value="1"/>
</dbReference>
<feature type="compositionally biased region" description="Low complexity" evidence="10">
    <location>
        <begin position="168"/>
        <end position="177"/>
    </location>
</feature>
<keyword evidence="4" id="KW-0862">Zinc</keyword>
<feature type="region of interest" description="Disordered" evidence="10">
    <location>
        <begin position="139"/>
        <end position="177"/>
    </location>
</feature>
<proteinExistence type="predicted"/>
<evidence type="ECO:0000256" key="8">
    <source>
        <dbReference type="PROSITE-ProRule" id="PRU00042"/>
    </source>
</evidence>
<dbReference type="SMART" id="SM00355">
    <property type="entry name" value="ZnF_C2H2"/>
    <property type="match status" value="3"/>
</dbReference>
<evidence type="ECO:0008006" key="15">
    <source>
        <dbReference type="Google" id="ProtNLM"/>
    </source>
</evidence>
<dbReference type="InterPro" id="IPR001356">
    <property type="entry name" value="HD"/>
</dbReference>
<dbReference type="PANTHER" id="PTHR24408:SF58">
    <property type="entry name" value="TRANSCRIPTION FACTOR (TFIIIA), PUTATIVE (AFU_ORTHOLOGUE AFUA_1G05150)-RELATED"/>
    <property type="match status" value="1"/>
</dbReference>
<evidence type="ECO:0000313" key="14">
    <source>
        <dbReference type="Proteomes" id="UP000799753"/>
    </source>
</evidence>
<keyword evidence="14" id="KW-1185">Reference proteome</keyword>
<dbReference type="SMART" id="SM00389">
    <property type="entry name" value="HOX"/>
    <property type="match status" value="1"/>
</dbReference>
<evidence type="ECO:0000313" key="13">
    <source>
        <dbReference type="EMBL" id="KAF2640415.1"/>
    </source>
</evidence>
<keyword evidence="6 9" id="KW-0371">Homeobox</keyword>
<gene>
    <name evidence="13" type="ORF">P280DRAFT_35939</name>
</gene>
<dbReference type="PROSITE" id="PS00028">
    <property type="entry name" value="ZINC_FINGER_C2H2_1"/>
    <property type="match status" value="2"/>
</dbReference>
<evidence type="ECO:0000256" key="3">
    <source>
        <dbReference type="ARBA" id="ARBA00022771"/>
    </source>
</evidence>
<evidence type="ECO:0000256" key="1">
    <source>
        <dbReference type="ARBA" id="ARBA00022723"/>
    </source>
</evidence>
<dbReference type="SUPFAM" id="SSF46689">
    <property type="entry name" value="Homeodomain-like"/>
    <property type="match status" value="1"/>
</dbReference>
<dbReference type="AlphaFoldDB" id="A0A6A6RYX5"/>
<keyword evidence="5 9" id="KW-0238">DNA-binding</keyword>
<dbReference type="GO" id="GO:0043565">
    <property type="term" value="F:sequence-specific DNA binding"/>
    <property type="evidence" value="ECO:0007669"/>
    <property type="project" value="TreeGrafter"/>
</dbReference>
<feature type="compositionally biased region" description="Polar residues" evidence="10">
    <location>
        <begin position="69"/>
        <end position="78"/>
    </location>
</feature>
<feature type="domain" description="C2H2-type" evidence="12">
    <location>
        <begin position="359"/>
        <end position="387"/>
    </location>
</feature>
<evidence type="ECO:0000259" key="11">
    <source>
        <dbReference type="PROSITE" id="PS50071"/>
    </source>
</evidence>
<feature type="domain" description="Homeobox" evidence="11">
    <location>
        <begin position="2"/>
        <end position="61"/>
    </location>
</feature>
<keyword evidence="7 9" id="KW-0539">Nucleus</keyword>
<evidence type="ECO:0000256" key="6">
    <source>
        <dbReference type="ARBA" id="ARBA00023155"/>
    </source>
</evidence>
<evidence type="ECO:0000256" key="2">
    <source>
        <dbReference type="ARBA" id="ARBA00022737"/>
    </source>
</evidence>
<dbReference type="GO" id="GO:0005634">
    <property type="term" value="C:nucleus"/>
    <property type="evidence" value="ECO:0007669"/>
    <property type="project" value="UniProtKB-SubCell"/>
</dbReference>
<dbReference type="OrthoDB" id="5399138at2759"/>
<dbReference type="PANTHER" id="PTHR24408">
    <property type="entry name" value="ZINC FINGER PROTEIN"/>
    <property type="match status" value="1"/>
</dbReference>
<feature type="domain" description="C2H2-type" evidence="12">
    <location>
        <begin position="181"/>
        <end position="209"/>
    </location>
</feature>
<feature type="region of interest" description="Disordered" evidence="10">
    <location>
        <begin position="421"/>
        <end position="472"/>
    </location>
</feature>
<evidence type="ECO:0000256" key="5">
    <source>
        <dbReference type="ARBA" id="ARBA00023125"/>
    </source>
</evidence>
<keyword evidence="2" id="KW-0677">Repeat</keyword>